<accession>A0A422PCT5</accession>
<dbReference type="Proteomes" id="UP000284403">
    <property type="component" value="Unassembled WGS sequence"/>
</dbReference>
<gene>
    <name evidence="2" type="ORF">Tco025E_05502</name>
</gene>
<feature type="region of interest" description="Disordered" evidence="1">
    <location>
        <begin position="177"/>
        <end position="196"/>
    </location>
</feature>
<evidence type="ECO:0000313" key="2">
    <source>
        <dbReference type="EMBL" id="RNF15531.1"/>
    </source>
</evidence>
<organism evidence="2 3">
    <name type="scientific">Trypanosoma conorhini</name>
    <dbReference type="NCBI Taxonomy" id="83891"/>
    <lineage>
        <taxon>Eukaryota</taxon>
        <taxon>Discoba</taxon>
        <taxon>Euglenozoa</taxon>
        <taxon>Kinetoplastea</taxon>
        <taxon>Metakinetoplastina</taxon>
        <taxon>Trypanosomatida</taxon>
        <taxon>Trypanosomatidae</taxon>
        <taxon>Trypanosoma</taxon>
    </lineage>
</organism>
<dbReference type="RefSeq" id="XP_029227522.1">
    <property type="nucleotide sequence ID" value="XM_029372396.1"/>
</dbReference>
<dbReference type="AlphaFoldDB" id="A0A422PCT5"/>
<comment type="caution">
    <text evidence="2">The sequence shown here is derived from an EMBL/GenBank/DDBJ whole genome shotgun (WGS) entry which is preliminary data.</text>
</comment>
<sequence>MDLTQSEASRSDTATSSEASSGSGSLSPAVAETLMRLALAVRGTFTTMREEQSPHHGSVCSKRLQDRIQRDFPEEYDAIVNVMYGRSWKKYLAARAGILCFEVAHNAAQPNTEWLLATGVLRCYLRTENIERVKEADSMLGCLVRDKCRGDLERSCRTILMEEFAALHFSHCAVEEDSDETSDEAAYETSDEAAYETSEETAEEAAEETSEDKFPVEDYSLGSLALWQPVLRRLWMHPVEGRRVRLRELRRCCQQLGFHVRVRCRWTELLGNNLLQRYIRTCVLRVLLNVVAPPLEPSTGGNLDAMDGALVLSFDASLGEYTLRLEGTQLWGRIPPVPGHFLRQE</sequence>
<dbReference type="OrthoDB" id="240673at2759"/>
<feature type="region of interest" description="Disordered" evidence="1">
    <location>
        <begin position="1"/>
        <end position="27"/>
    </location>
</feature>
<name>A0A422PCT5_9TRYP</name>
<evidence type="ECO:0000313" key="3">
    <source>
        <dbReference type="Proteomes" id="UP000284403"/>
    </source>
</evidence>
<evidence type="ECO:0000256" key="1">
    <source>
        <dbReference type="SAM" id="MobiDB-lite"/>
    </source>
</evidence>
<proteinExistence type="predicted"/>
<dbReference type="EMBL" id="MKKU01000324">
    <property type="protein sequence ID" value="RNF15531.1"/>
    <property type="molecule type" value="Genomic_DNA"/>
</dbReference>
<keyword evidence="3" id="KW-1185">Reference proteome</keyword>
<protein>
    <submittedName>
        <fullName evidence="2">Uncharacterized protein</fullName>
    </submittedName>
</protein>
<dbReference type="GeneID" id="40319113"/>
<reference evidence="2 3" key="1">
    <citation type="journal article" date="2018" name="BMC Genomics">
        <title>Genomic comparison of Trypanosoma conorhini and Trypanosoma rangeli to Trypanosoma cruzi strains of high and low virulence.</title>
        <authorList>
            <person name="Bradwell K.R."/>
            <person name="Koparde V.N."/>
            <person name="Matveyev A.V."/>
            <person name="Serrano M.G."/>
            <person name="Alves J.M."/>
            <person name="Parikh H."/>
            <person name="Huang B."/>
            <person name="Lee V."/>
            <person name="Espinosa-Alvarez O."/>
            <person name="Ortiz P.A."/>
            <person name="Costa-Martins A.G."/>
            <person name="Teixeira M.M."/>
            <person name="Buck G.A."/>
        </authorList>
    </citation>
    <scope>NUCLEOTIDE SEQUENCE [LARGE SCALE GENOMIC DNA]</scope>
    <source>
        <strain evidence="2 3">025E</strain>
    </source>
</reference>